<feature type="binding site" evidence="9 13">
    <location>
        <position position="404"/>
    </location>
    <ligand>
        <name>Mn(2+)</name>
        <dbReference type="ChEBI" id="CHEBI:29035"/>
        <label>1</label>
    </ligand>
</feature>
<dbReference type="InterPro" id="IPR011258">
    <property type="entry name" value="BPG-indep_PGM_N"/>
</dbReference>
<feature type="binding site" evidence="9 12">
    <location>
        <position position="190"/>
    </location>
    <ligand>
        <name>substrate</name>
    </ligand>
</feature>
<evidence type="ECO:0000256" key="12">
    <source>
        <dbReference type="PIRSR" id="PIRSR001492-2"/>
    </source>
</evidence>
<dbReference type="InterPro" id="IPR017850">
    <property type="entry name" value="Alkaline_phosphatase_core_sf"/>
</dbReference>
<name>A0A8J3E279_9PROT</name>
<keyword evidence="7 9" id="KW-0464">Manganese</keyword>
<evidence type="ECO:0000256" key="11">
    <source>
        <dbReference type="PIRSR" id="PIRSR001492-1"/>
    </source>
</evidence>
<evidence type="ECO:0000313" key="16">
    <source>
        <dbReference type="EMBL" id="GGF18645.1"/>
    </source>
</evidence>
<dbReference type="Pfam" id="PF01676">
    <property type="entry name" value="Metalloenzyme"/>
    <property type="match status" value="1"/>
</dbReference>
<feature type="binding site" evidence="9 12">
    <location>
        <begin position="158"/>
        <end position="159"/>
    </location>
    <ligand>
        <name>substrate</name>
    </ligand>
</feature>
<dbReference type="SUPFAM" id="SSF64158">
    <property type="entry name" value="2,3-Bisphosphoglycerate-independent phosphoglycerate mutase, substrate-binding domain"/>
    <property type="match status" value="1"/>
</dbReference>
<dbReference type="InterPro" id="IPR005995">
    <property type="entry name" value="Pgm_bpd_ind"/>
</dbReference>
<feature type="binding site" evidence="9 13">
    <location>
        <position position="446"/>
    </location>
    <ligand>
        <name>Mn(2+)</name>
        <dbReference type="ChEBI" id="CHEBI:29035"/>
        <label>2</label>
    </ligand>
</feature>
<comment type="function">
    <text evidence="2 9">Catalyzes the interconversion of 2-phosphoglycerate and 3-phosphoglycerate.</text>
</comment>
<dbReference type="PANTHER" id="PTHR31637">
    <property type="entry name" value="2,3-BISPHOSPHOGLYCERATE-INDEPENDENT PHOSPHOGLYCERATE MUTASE"/>
    <property type="match status" value="1"/>
</dbReference>
<protein>
    <recommendedName>
        <fullName evidence="9 10">2,3-bisphosphoglycerate-independent phosphoglycerate mutase</fullName>
        <shortName evidence="9">BPG-independent PGAM</shortName>
        <shortName evidence="9">Phosphoglyceromutase</shortName>
        <shortName evidence="9">iPGM</shortName>
        <ecNumber evidence="9 10">5.4.2.12</ecNumber>
    </recommendedName>
</protein>
<dbReference type="InterPro" id="IPR036646">
    <property type="entry name" value="PGAM_B_sf"/>
</dbReference>
<evidence type="ECO:0000256" key="4">
    <source>
        <dbReference type="ARBA" id="ARBA00008819"/>
    </source>
</evidence>
<dbReference type="RefSeq" id="WP_189046265.1">
    <property type="nucleotide sequence ID" value="NZ_BMJQ01000006.1"/>
</dbReference>
<feature type="domain" description="Metalloenzyme" evidence="14">
    <location>
        <begin position="11"/>
        <end position="504"/>
    </location>
</feature>
<dbReference type="PANTHER" id="PTHR31637:SF0">
    <property type="entry name" value="2,3-BISPHOSPHOGLYCERATE-INDEPENDENT PHOSPHOGLYCERATE MUTASE"/>
    <property type="match status" value="1"/>
</dbReference>
<feature type="binding site" evidence="9 13">
    <location>
        <position position="18"/>
    </location>
    <ligand>
        <name>Mn(2+)</name>
        <dbReference type="ChEBI" id="CHEBI:29035"/>
        <label>2</label>
    </ligand>
</feature>
<reference evidence="16" key="1">
    <citation type="journal article" date="2014" name="Int. J. Syst. Evol. Microbiol.">
        <title>Complete genome sequence of Corynebacterium casei LMG S-19264T (=DSM 44701T), isolated from a smear-ripened cheese.</title>
        <authorList>
            <consortium name="US DOE Joint Genome Institute (JGI-PGF)"/>
            <person name="Walter F."/>
            <person name="Albersmeier A."/>
            <person name="Kalinowski J."/>
            <person name="Ruckert C."/>
        </authorList>
    </citation>
    <scope>NUCLEOTIDE SEQUENCE</scope>
    <source>
        <strain evidence="16">CGMCC 1.15725</strain>
    </source>
</reference>
<dbReference type="EMBL" id="BMJQ01000006">
    <property type="protein sequence ID" value="GGF18645.1"/>
    <property type="molecule type" value="Genomic_DNA"/>
</dbReference>
<dbReference type="Gene3D" id="3.40.1450.10">
    <property type="entry name" value="BPG-independent phosphoglycerate mutase, domain B"/>
    <property type="match status" value="1"/>
</dbReference>
<evidence type="ECO:0000313" key="17">
    <source>
        <dbReference type="Proteomes" id="UP000646365"/>
    </source>
</evidence>
<dbReference type="Gene3D" id="3.40.720.10">
    <property type="entry name" value="Alkaline Phosphatase, subunit A"/>
    <property type="match status" value="1"/>
</dbReference>
<feature type="binding site" evidence="9 13">
    <location>
        <position position="408"/>
    </location>
    <ligand>
        <name>Mn(2+)</name>
        <dbReference type="ChEBI" id="CHEBI:29035"/>
        <label>1</label>
    </ligand>
</feature>
<dbReference type="AlphaFoldDB" id="A0A8J3E279"/>
<comment type="caution">
    <text evidence="16">The sequence shown here is derived from an EMBL/GenBank/DDBJ whole genome shotgun (WGS) entry which is preliminary data.</text>
</comment>
<evidence type="ECO:0000259" key="15">
    <source>
        <dbReference type="Pfam" id="PF06415"/>
    </source>
</evidence>
<dbReference type="GO" id="GO:0006096">
    <property type="term" value="P:glycolytic process"/>
    <property type="evidence" value="ECO:0007669"/>
    <property type="project" value="UniProtKB-UniRule"/>
</dbReference>
<evidence type="ECO:0000256" key="7">
    <source>
        <dbReference type="ARBA" id="ARBA00023211"/>
    </source>
</evidence>
<proteinExistence type="inferred from homology"/>
<dbReference type="GO" id="GO:0030145">
    <property type="term" value="F:manganese ion binding"/>
    <property type="evidence" value="ECO:0007669"/>
    <property type="project" value="UniProtKB-UniRule"/>
</dbReference>
<feature type="binding site" evidence="9 12">
    <location>
        <position position="196"/>
    </location>
    <ligand>
        <name>substrate</name>
    </ligand>
</feature>
<dbReference type="FunFam" id="3.40.720.10:FF:000001">
    <property type="entry name" value="2,3-bisphosphoglycerate-independent phosphoglycerate mutase"/>
    <property type="match status" value="1"/>
</dbReference>
<dbReference type="GO" id="GO:0004619">
    <property type="term" value="F:phosphoglycerate mutase activity"/>
    <property type="evidence" value="ECO:0007669"/>
    <property type="project" value="UniProtKB-UniRule"/>
</dbReference>
<keyword evidence="6 9" id="KW-0324">Glycolysis</keyword>
<evidence type="ECO:0000256" key="1">
    <source>
        <dbReference type="ARBA" id="ARBA00000370"/>
    </source>
</evidence>
<dbReference type="GO" id="GO:0005829">
    <property type="term" value="C:cytosol"/>
    <property type="evidence" value="ECO:0007669"/>
    <property type="project" value="TreeGrafter"/>
</dbReference>
<organism evidence="16 17">
    <name type="scientific">Aliidongia dinghuensis</name>
    <dbReference type="NCBI Taxonomy" id="1867774"/>
    <lineage>
        <taxon>Bacteria</taxon>
        <taxon>Pseudomonadati</taxon>
        <taxon>Pseudomonadota</taxon>
        <taxon>Alphaproteobacteria</taxon>
        <taxon>Rhodospirillales</taxon>
        <taxon>Dongiaceae</taxon>
        <taxon>Aliidongia</taxon>
    </lineage>
</organism>
<feature type="binding site" evidence="9 13">
    <location>
        <position position="464"/>
    </location>
    <ligand>
        <name>Mn(2+)</name>
        <dbReference type="ChEBI" id="CHEBI:29035"/>
        <label>1</label>
    </ligand>
</feature>
<dbReference type="PIRSF" id="PIRSF001492">
    <property type="entry name" value="IPGAM"/>
    <property type="match status" value="1"/>
</dbReference>
<gene>
    <name evidence="9 16" type="primary">gpmI</name>
    <name evidence="16" type="ORF">GCM10011611_25650</name>
</gene>
<dbReference type="NCBIfam" id="TIGR01307">
    <property type="entry name" value="pgm_bpd_ind"/>
    <property type="match status" value="1"/>
</dbReference>
<dbReference type="Proteomes" id="UP000646365">
    <property type="component" value="Unassembled WGS sequence"/>
</dbReference>
<keyword evidence="8 9" id="KW-0413">Isomerase</keyword>
<keyword evidence="5 9" id="KW-0479">Metal-binding</keyword>
<feature type="binding site" evidence="9 12">
    <location>
        <position position="337"/>
    </location>
    <ligand>
        <name>substrate</name>
    </ligand>
</feature>
<dbReference type="SUPFAM" id="SSF53649">
    <property type="entry name" value="Alkaline phosphatase-like"/>
    <property type="match status" value="1"/>
</dbReference>
<evidence type="ECO:0000256" key="13">
    <source>
        <dbReference type="PIRSR" id="PIRSR001492-3"/>
    </source>
</evidence>
<dbReference type="Pfam" id="PF06415">
    <property type="entry name" value="iPGM_N"/>
    <property type="match status" value="1"/>
</dbReference>
<feature type="binding site" evidence="9 13">
    <location>
        <position position="445"/>
    </location>
    <ligand>
        <name>Mn(2+)</name>
        <dbReference type="ChEBI" id="CHEBI:29035"/>
        <label>2</label>
    </ligand>
</feature>
<evidence type="ECO:0000256" key="5">
    <source>
        <dbReference type="ARBA" id="ARBA00022723"/>
    </source>
</evidence>
<accession>A0A8J3E279</accession>
<comment type="cofactor">
    <cofactor evidence="9">
        <name>Mn(2+)</name>
        <dbReference type="ChEBI" id="CHEBI:29035"/>
    </cofactor>
    <text evidence="9">Binds 2 manganese ions per subunit.</text>
</comment>
<dbReference type="FunFam" id="3.40.1450.10:FF:000002">
    <property type="entry name" value="2,3-bisphosphoglycerate-independent phosphoglycerate mutase"/>
    <property type="match status" value="1"/>
</dbReference>
<feature type="active site" description="Phosphoserine intermediate" evidence="9 11">
    <location>
        <position position="68"/>
    </location>
</feature>
<evidence type="ECO:0000256" key="10">
    <source>
        <dbReference type="NCBIfam" id="TIGR01307"/>
    </source>
</evidence>
<reference evidence="16" key="2">
    <citation type="submission" date="2020-09" db="EMBL/GenBank/DDBJ databases">
        <authorList>
            <person name="Sun Q."/>
            <person name="Zhou Y."/>
        </authorList>
    </citation>
    <scope>NUCLEOTIDE SEQUENCE</scope>
    <source>
        <strain evidence="16">CGMCC 1.15725</strain>
    </source>
</reference>
<feature type="binding site" evidence="9 13">
    <location>
        <position position="68"/>
    </location>
    <ligand>
        <name>Mn(2+)</name>
        <dbReference type="ChEBI" id="CHEBI:29035"/>
        <label>2</label>
    </ligand>
</feature>
<comment type="subunit">
    <text evidence="9">Monomer.</text>
</comment>
<comment type="similarity">
    <text evidence="4 9">Belongs to the BPG-independent phosphoglycerate mutase family.</text>
</comment>
<evidence type="ECO:0000256" key="3">
    <source>
        <dbReference type="ARBA" id="ARBA00004798"/>
    </source>
</evidence>
<evidence type="ECO:0000256" key="6">
    <source>
        <dbReference type="ARBA" id="ARBA00023152"/>
    </source>
</evidence>
<evidence type="ECO:0000256" key="9">
    <source>
        <dbReference type="HAMAP-Rule" id="MF_01038"/>
    </source>
</evidence>
<keyword evidence="17" id="KW-1185">Reference proteome</keyword>
<dbReference type="CDD" id="cd16010">
    <property type="entry name" value="iPGM"/>
    <property type="match status" value="1"/>
</dbReference>
<dbReference type="UniPathway" id="UPA00109">
    <property type="reaction ID" value="UER00186"/>
</dbReference>
<feature type="binding site" evidence="9 12">
    <location>
        <position position="129"/>
    </location>
    <ligand>
        <name>substrate</name>
    </ligand>
</feature>
<sequence length="528" mass="55880">MTEKLQPATRPVVLCILDGWGYLPNGASNSITLAHTPNWNQLTRTAPHGIIEASEHNVGLPDGQMGNSEVGHMNLGAGRVVMQELPRIDAAIKDGTLAKNEALGKFIATLKETGGTAHLLGLMSPGGVHAHQRHIAALAHILTDAGVKVAVHAFLDGRDTPPKSAGEYLATFAKDVAGAKGASVATVIGRFYAMDRDNRWDRVEAAYRALVSAEGAKETEPVAAVEASHKADVTDEFVKPVVIGDYAGMKDGDGVLMANFRSDRAREILAALLDPKFDKFDRGPSVKFAAALGMVDYSTELKKLMATIFEPDGLENTFGEIVARAGWKQLRIAETEKYAHVTFFFNGGREEVFEGEERILVPSPKVATYDLKPEMSAYEVTDKLVDAIGTGRFDVVVVNYANADMVGHSGNIEAAKQAVEAVDTCLGRLADAVAKAGGTLLITADHGNVEQMTDPETGQPHTAHTTNPVPLVLINPPGWVKAVAPNGGKLADIAPTLLALLGLPRPKSMTGSSLLVPSAAPAAARASA</sequence>
<feature type="binding site" evidence="9 12">
    <location>
        <begin position="261"/>
        <end position="264"/>
    </location>
    <ligand>
        <name>substrate</name>
    </ligand>
</feature>
<dbReference type="GO" id="GO:0006007">
    <property type="term" value="P:glucose catabolic process"/>
    <property type="evidence" value="ECO:0007669"/>
    <property type="project" value="InterPro"/>
</dbReference>
<dbReference type="HAMAP" id="MF_01038">
    <property type="entry name" value="GpmI"/>
    <property type="match status" value="1"/>
</dbReference>
<evidence type="ECO:0000256" key="2">
    <source>
        <dbReference type="ARBA" id="ARBA00002315"/>
    </source>
</evidence>
<comment type="pathway">
    <text evidence="3 9">Carbohydrate degradation; glycolysis; pyruvate from D-glyceraldehyde 3-phosphate: step 3/5.</text>
</comment>
<comment type="catalytic activity">
    <reaction evidence="1 9">
        <text>(2R)-2-phosphoglycerate = (2R)-3-phosphoglycerate</text>
        <dbReference type="Rhea" id="RHEA:15901"/>
        <dbReference type="ChEBI" id="CHEBI:58272"/>
        <dbReference type="ChEBI" id="CHEBI:58289"/>
        <dbReference type="EC" id="5.4.2.12"/>
    </reaction>
</comment>
<feature type="domain" description="BPG-independent PGAM N-terminal" evidence="15">
    <location>
        <begin position="88"/>
        <end position="298"/>
    </location>
</feature>
<evidence type="ECO:0000256" key="8">
    <source>
        <dbReference type="ARBA" id="ARBA00023235"/>
    </source>
</evidence>
<evidence type="ECO:0000259" key="14">
    <source>
        <dbReference type="Pfam" id="PF01676"/>
    </source>
</evidence>
<dbReference type="EC" id="5.4.2.12" evidence="9 10"/>
<dbReference type="InterPro" id="IPR006124">
    <property type="entry name" value="Metalloenzyme"/>
</dbReference>